<accession>A0ABN3Q316</accession>
<sequence>MSTLTPQLTTDVADHWIARWDRQQEGYLPDREERFTALVDAVEAGAGRPDPLILDLGCGPGSLSARLLDRLPEATIVAIDTDPLLLALGEAVHAGRDGLRFVDLDLRTPGWSAALRLDRQIDAAVSTTALHWISGPELRTTYAELARLLRPGGLFLNGDNFSVEDQAPAIARLDRSLQERERTRRFAADRPEGWREWWEAAAADPALASFIAPDAVDAAGSDHNGSESGLLSTHVDALRESGFAEVGTLWQRGDNRLLCAVR</sequence>
<dbReference type="SUPFAM" id="SSF53335">
    <property type="entry name" value="S-adenosyl-L-methionine-dependent methyltransferases"/>
    <property type="match status" value="1"/>
</dbReference>
<evidence type="ECO:0000313" key="3">
    <source>
        <dbReference type="Proteomes" id="UP001501509"/>
    </source>
</evidence>
<keyword evidence="3" id="KW-1185">Reference proteome</keyword>
<protein>
    <submittedName>
        <fullName evidence="2">Class I SAM-dependent methyltransferase</fullName>
    </submittedName>
</protein>
<dbReference type="Pfam" id="PF13649">
    <property type="entry name" value="Methyltransf_25"/>
    <property type="match status" value="1"/>
</dbReference>
<keyword evidence="2" id="KW-0489">Methyltransferase</keyword>
<dbReference type="PANTHER" id="PTHR43591">
    <property type="entry name" value="METHYLTRANSFERASE"/>
    <property type="match status" value="1"/>
</dbReference>
<reference evidence="2 3" key="1">
    <citation type="journal article" date="2019" name="Int. J. Syst. Evol. Microbiol.">
        <title>The Global Catalogue of Microorganisms (GCM) 10K type strain sequencing project: providing services to taxonomists for standard genome sequencing and annotation.</title>
        <authorList>
            <consortium name="The Broad Institute Genomics Platform"/>
            <consortium name="The Broad Institute Genome Sequencing Center for Infectious Disease"/>
            <person name="Wu L."/>
            <person name="Ma J."/>
        </authorList>
    </citation>
    <scope>NUCLEOTIDE SEQUENCE [LARGE SCALE GENOMIC DNA]</scope>
    <source>
        <strain evidence="2 3">JCM 6833</strain>
    </source>
</reference>
<name>A0ABN3Q316_9ACTN</name>
<feature type="domain" description="Methyltransferase" evidence="1">
    <location>
        <begin position="53"/>
        <end position="153"/>
    </location>
</feature>
<comment type="caution">
    <text evidence="2">The sequence shown here is derived from an EMBL/GenBank/DDBJ whole genome shotgun (WGS) entry which is preliminary data.</text>
</comment>
<dbReference type="Gene3D" id="3.40.50.150">
    <property type="entry name" value="Vaccinia Virus protein VP39"/>
    <property type="match status" value="1"/>
</dbReference>
<organism evidence="2 3">
    <name type="scientific">Actinomadura fulvescens</name>
    <dbReference type="NCBI Taxonomy" id="46160"/>
    <lineage>
        <taxon>Bacteria</taxon>
        <taxon>Bacillati</taxon>
        <taxon>Actinomycetota</taxon>
        <taxon>Actinomycetes</taxon>
        <taxon>Streptosporangiales</taxon>
        <taxon>Thermomonosporaceae</taxon>
        <taxon>Actinomadura</taxon>
    </lineage>
</organism>
<dbReference type="GO" id="GO:0032259">
    <property type="term" value="P:methylation"/>
    <property type="evidence" value="ECO:0007669"/>
    <property type="project" value="UniProtKB-KW"/>
</dbReference>
<dbReference type="GO" id="GO:0008168">
    <property type="term" value="F:methyltransferase activity"/>
    <property type="evidence" value="ECO:0007669"/>
    <property type="project" value="UniProtKB-KW"/>
</dbReference>
<dbReference type="InterPro" id="IPR029063">
    <property type="entry name" value="SAM-dependent_MTases_sf"/>
</dbReference>
<evidence type="ECO:0000313" key="2">
    <source>
        <dbReference type="EMBL" id="GAA2611150.1"/>
    </source>
</evidence>
<dbReference type="EMBL" id="BAAATD010000007">
    <property type="protein sequence ID" value="GAA2611150.1"/>
    <property type="molecule type" value="Genomic_DNA"/>
</dbReference>
<keyword evidence="2" id="KW-0808">Transferase</keyword>
<dbReference type="RefSeq" id="WP_344544929.1">
    <property type="nucleotide sequence ID" value="NZ_BAAATD010000007.1"/>
</dbReference>
<dbReference type="Proteomes" id="UP001501509">
    <property type="component" value="Unassembled WGS sequence"/>
</dbReference>
<dbReference type="CDD" id="cd02440">
    <property type="entry name" value="AdoMet_MTases"/>
    <property type="match status" value="1"/>
</dbReference>
<evidence type="ECO:0000259" key="1">
    <source>
        <dbReference type="Pfam" id="PF13649"/>
    </source>
</evidence>
<dbReference type="InterPro" id="IPR041698">
    <property type="entry name" value="Methyltransf_25"/>
</dbReference>
<dbReference type="PANTHER" id="PTHR43591:SF24">
    <property type="entry name" value="2-METHOXY-6-POLYPRENYL-1,4-BENZOQUINOL METHYLASE, MITOCHONDRIAL"/>
    <property type="match status" value="1"/>
</dbReference>
<gene>
    <name evidence="2" type="ORF">GCM10010411_51990</name>
</gene>
<proteinExistence type="predicted"/>